<comment type="caution">
    <text evidence="2">The sequence shown here is derived from an EMBL/GenBank/DDBJ whole genome shotgun (WGS) entry which is preliminary data.</text>
</comment>
<evidence type="ECO:0000313" key="2">
    <source>
        <dbReference type="EMBL" id="RGE65310.1"/>
    </source>
</evidence>
<dbReference type="Proteomes" id="UP000260828">
    <property type="component" value="Unassembled WGS sequence"/>
</dbReference>
<dbReference type="AlphaFoldDB" id="A0A3E3IE09"/>
<name>A0A3E3IE09_9FIRM</name>
<gene>
    <name evidence="2" type="ORF">DXC40_17325</name>
</gene>
<dbReference type="PANTHER" id="PTHR30383:SF29">
    <property type="entry name" value="SGNH HYDROLASE-TYPE ESTERASE DOMAIN-CONTAINING PROTEIN"/>
    <property type="match status" value="1"/>
</dbReference>
<dbReference type="RefSeq" id="WP_117547000.1">
    <property type="nucleotide sequence ID" value="NZ_QVME01000014.1"/>
</dbReference>
<dbReference type="InterPro" id="IPR013830">
    <property type="entry name" value="SGNH_hydro"/>
</dbReference>
<dbReference type="Pfam" id="PF13472">
    <property type="entry name" value="Lipase_GDSL_2"/>
    <property type="match status" value="1"/>
</dbReference>
<proteinExistence type="predicted"/>
<dbReference type="InterPro" id="IPR036514">
    <property type="entry name" value="SGNH_hydro_sf"/>
</dbReference>
<sequence>MNVIYFGDSNTYGYDPRGYFGGRCDADSRWVDILAAETGWAVYNMGQNGREIPPAAPAFPSDTDLLIVMLGTNDLLQGRSPEQAAERLERFLNGVSLDQSKILLIAPPPMTLGAWVPNQQLIENSRTFARLYQALAERLGVRFADAGTWGVSLAYDGVHFTEQGHRAFAAGLLEELK</sequence>
<evidence type="ECO:0000259" key="1">
    <source>
        <dbReference type="Pfam" id="PF13472"/>
    </source>
</evidence>
<reference evidence="2 3" key="1">
    <citation type="submission" date="2018-08" db="EMBL/GenBank/DDBJ databases">
        <title>A genome reference for cultivated species of the human gut microbiota.</title>
        <authorList>
            <person name="Zou Y."/>
            <person name="Xue W."/>
            <person name="Luo G."/>
        </authorList>
    </citation>
    <scope>NUCLEOTIDE SEQUENCE [LARGE SCALE GENOMIC DNA]</scope>
    <source>
        <strain evidence="2 3">TF05-12AC</strain>
    </source>
</reference>
<dbReference type="InterPro" id="IPR051532">
    <property type="entry name" value="Ester_Hydrolysis_Enzymes"/>
</dbReference>
<protein>
    <submittedName>
        <fullName evidence="2">Lipase</fullName>
    </submittedName>
</protein>
<organism evidence="2 3">
    <name type="scientific">Anaerotruncus colihominis</name>
    <dbReference type="NCBI Taxonomy" id="169435"/>
    <lineage>
        <taxon>Bacteria</taxon>
        <taxon>Bacillati</taxon>
        <taxon>Bacillota</taxon>
        <taxon>Clostridia</taxon>
        <taxon>Eubacteriales</taxon>
        <taxon>Oscillospiraceae</taxon>
        <taxon>Anaerotruncus</taxon>
    </lineage>
</organism>
<accession>A0A3E3IE09</accession>
<feature type="domain" description="SGNH hydrolase-type esterase" evidence="1">
    <location>
        <begin position="6"/>
        <end position="167"/>
    </location>
</feature>
<dbReference type="SUPFAM" id="SSF52266">
    <property type="entry name" value="SGNH hydrolase"/>
    <property type="match status" value="1"/>
</dbReference>
<dbReference type="PANTHER" id="PTHR30383">
    <property type="entry name" value="THIOESTERASE 1/PROTEASE 1/LYSOPHOSPHOLIPASE L1"/>
    <property type="match status" value="1"/>
</dbReference>
<dbReference type="EMBL" id="QVME01000014">
    <property type="protein sequence ID" value="RGE65310.1"/>
    <property type="molecule type" value="Genomic_DNA"/>
</dbReference>
<evidence type="ECO:0000313" key="3">
    <source>
        <dbReference type="Proteomes" id="UP000260828"/>
    </source>
</evidence>
<dbReference type="Gene3D" id="3.40.50.1110">
    <property type="entry name" value="SGNH hydrolase"/>
    <property type="match status" value="1"/>
</dbReference>